<accession>A0ABY9W3Z2</accession>
<proteinExistence type="predicted"/>
<dbReference type="Proteomes" id="UP001303236">
    <property type="component" value="Chromosome"/>
</dbReference>
<name>A0ABY9W3Z2_9ACTN</name>
<evidence type="ECO:0000313" key="2">
    <source>
        <dbReference type="Proteomes" id="UP001303236"/>
    </source>
</evidence>
<keyword evidence="2" id="KW-1185">Reference proteome</keyword>
<evidence type="ECO:0000313" key="1">
    <source>
        <dbReference type="EMBL" id="WNF29590.1"/>
    </source>
</evidence>
<sequence length="407" mass="44052">MTTSKPGTLIIALGNRVEAGTPLGPLEGTPLSGFSPSSGNGRLHAVADCSRLAKAPTVHPVRFALTSDSLARLCSNGRCRWEVPGDGHWPAFLDALDALSRLRIDEEEVEPTLEETEIAEAVHVLSLGEYPQEEECGDAWRRYEEAWRCRDEWLARWQDAQDRLATAAASLDACPWLRQWAAAHVDVRAAAAEKLRLTATRFYVPKALADAAAVDGLPAPALPPDGGFGIFGDQASSVMSAVWRAWCASATTDARPLSAAALSAEEVLYEALGRRRNGVDEAKQSLQRLTDTWAAAARLAAAEQTAGRPWCLIGVRVPPRPLARRDGSGYQALTSWQLAVIAVYQVTADWHRAVVALWVPQGIGHQLLTAAPSLRTVDLLGDTEDWAAPASTLLAAWEPDRHDARVR</sequence>
<gene>
    <name evidence="1" type="ORF">RI138_23730</name>
</gene>
<organism evidence="1 2">
    <name type="scientific">Streptomyces durocortorensis</name>
    <dbReference type="NCBI Taxonomy" id="2811104"/>
    <lineage>
        <taxon>Bacteria</taxon>
        <taxon>Bacillati</taxon>
        <taxon>Actinomycetota</taxon>
        <taxon>Actinomycetes</taxon>
        <taxon>Kitasatosporales</taxon>
        <taxon>Streptomycetaceae</taxon>
        <taxon>Streptomyces</taxon>
    </lineage>
</organism>
<reference evidence="1 2" key="1">
    <citation type="submission" date="2023-09" db="EMBL/GenBank/DDBJ databases">
        <title>Genome completion map analysis of the actinomycetes C11-1.</title>
        <authorList>
            <person name="Qin P."/>
            <person name="Guan P."/>
        </authorList>
    </citation>
    <scope>NUCLEOTIDE SEQUENCE [LARGE SCALE GENOMIC DNA]</scope>
    <source>
        <strain evidence="1 2">C11-1</strain>
    </source>
</reference>
<protein>
    <submittedName>
        <fullName evidence="1">Uncharacterized protein</fullName>
    </submittedName>
</protein>
<dbReference type="EMBL" id="CP134500">
    <property type="protein sequence ID" value="WNF29590.1"/>
    <property type="molecule type" value="Genomic_DNA"/>
</dbReference>